<feature type="compositionally biased region" description="Basic and acidic residues" evidence="5">
    <location>
        <begin position="719"/>
        <end position="729"/>
    </location>
</feature>
<keyword evidence="4 6" id="KW-0472">Membrane</keyword>
<dbReference type="AlphaFoldDB" id="A0A8B9KQV8"/>
<organism evidence="10 11">
    <name type="scientific">Astyanax mexicanus</name>
    <name type="common">Blind cave fish</name>
    <name type="synonym">Astyanax fasciatus mexicanus</name>
    <dbReference type="NCBI Taxonomy" id="7994"/>
    <lineage>
        <taxon>Eukaryota</taxon>
        <taxon>Metazoa</taxon>
        <taxon>Chordata</taxon>
        <taxon>Craniata</taxon>
        <taxon>Vertebrata</taxon>
        <taxon>Euteleostomi</taxon>
        <taxon>Actinopterygii</taxon>
        <taxon>Neopterygii</taxon>
        <taxon>Teleostei</taxon>
        <taxon>Ostariophysi</taxon>
        <taxon>Characiformes</taxon>
        <taxon>Characoidei</taxon>
        <taxon>Acestrorhamphidae</taxon>
        <taxon>Acestrorhamphinae</taxon>
        <taxon>Astyanax</taxon>
    </lineage>
</organism>
<evidence type="ECO:0000256" key="3">
    <source>
        <dbReference type="ARBA" id="ARBA00022989"/>
    </source>
</evidence>
<dbReference type="InterPro" id="IPR051856">
    <property type="entry name" value="CSR-E3_Ligase_Protein"/>
</dbReference>
<dbReference type="OrthoDB" id="6598372at2759"/>
<feature type="transmembrane region" description="Helical" evidence="6">
    <location>
        <begin position="517"/>
        <end position="536"/>
    </location>
</feature>
<feature type="domain" description="E3 ubiquitin-protein ligase DCST1-like C-terminal" evidence="8">
    <location>
        <begin position="617"/>
        <end position="664"/>
    </location>
</feature>
<dbReference type="PANTHER" id="PTHR21041">
    <property type="entry name" value="DENDRITIC CELL-SPECIFIC TRANSMEMBRANE PROTEIN"/>
    <property type="match status" value="1"/>
</dbReference>
<dbReference type="Pfam" id="PF26039">
    <property type="entry name" value="Dcst2"/>
    <property type="match status" value="1"/>
</dbReference>
<keyword evidence="3 6" id="KW-1133">Transmembrane helix</keyword>
<dbReference type="InterPro" id="IPR058842">
    <property type="entry name" value="DCST1_C"/>
</dbReference>
<sequence length="748" mass="84495">MSPRRAFIPSLGMFRKRLRSMKKAFKPVGKQLSWLLRSSAMQQAKRSLAGFFAGLFLSFLYGMTALYVQNYNLRFCFISTTIMALSTAVGMGLSSRVRANVTLMMPMLCTKEGKRFLLFLILTLVMQGPLRNTVENFERAAGSVTCGAELAMNQTRLLMQRAATPLLPVLSKIKEVSRNAYSLAGRVQNLITALTESVCHVSRSLRNVLHFLASIGDVCNDKMGTPYMKCNAVFNEGRGNCMEMLSVFDFLCHIVDGFRPLCGLMRVGEFFCILPSYIADHLKAKLAAPTIAAFNRMKKEFEFNMSASIHFDLDLNRSQSFQEMTQEIMQEVAQEQERFLELTAVLEYVGLFLLLYMYLQAVLYKNSYLHKDDFDNFYITEQFIEMDCKLSRQGRPAVLPLSEREALIYITPCSVRLTDREWVAIGAGLVFLLKHLVVGCVVIGLDLMVFWVFDMVHHQAQGEIVARAPMIVDVEVNGSGYASDIFKDIVTSFDILQRGNITILSKKCLMEPLEPDYMRYLFIGFLYGLAFFLVLVGSYAKRLQRFVCAHYHPQQEKKRILWLRDHMLSQRGSLGKALLRAVARGKADQGHSSVLQTLTRHLPGGATIAGFLGVFDKSCLACGKVMKGKDHPDVYTCATLNCTGSFCMQCFRVMGSICAVCMGPLTFQENSGEQELDSSDEEQVNLWETALTTPQPHFSLSSDQRKLMWRRWSVATGRPMEEHSNKEEQSGSCRRPVKTSPKDFKNMV</sequence>
<dbReference type="Ensembl" id="ENSAMXT00005043786.1">
    <property type="protein sequence ID" value="ENSAMXP00005040209.1"/>
    <property type="gene ID" value="ENSAMXG00005018924.1"/>
</dbReference>
<feature type="transmembrane region" description="Helical" evidence="6">
    <location>
        <begin position="422"/>
        <end position="453"/>
    </location>
</feature>
<evidence type="ECO:0000256" key="2">
    <source>
        <dbReference type="ARBA" id="ARBA00022692"/>
    </source>
</evidence>
<protein>
    <submittedName>
        <fullName evidence="10">DC-STAMP domain containing 2</fullName>
    </submittedName>
    <submittedName>
        <fullName evidence="9">DC-STAMP domain-containing protein 2 isoform X1</fullName>
    </submittedName>
</protein>
<evidence type="ECO:0000313" key="12">
    <source>
        <dbReference type="Proteomes" id="UP000752171"/>
    </source>
</evidence>
<name>A0A8B9KQV8_ASTMX</name>
<evidence type="ECO:0000313" key="10">
    <source>
        <dbReference type="Ensembl" id="ENSAMXP00005040209.1"/>
    </source>
</evidence>
<gene>
    <name evidence="9" type="primary">DCST2</name>
    <name evidence="9" type="ORF">AMEX_G8975</name>
</gene>
<evidence type="ECO:0000313" key="9">
    <source>
        <dbReference type="EMBL" id="KAG9276648.1"/>
    </source>
</evidence>
<dbReference type="InterPro" id="IPR012858">
    <property type="entry name" value="DC_STAMP-like"/>
</dbReference>
<reference evidence="9 12" key="1">
    <citation type="submission" date="2021-07" db="EMBL/GenBank/DDBJ databases">
        <authorList>
            <person name="Imarazene B."/>
            <person name="Zahm M."/>
            <person name="Klopp C."/>
            <person name="Cabau C."/>
            <person name="Beille S."/>
            <person name="Jouanno E."/>
            <person name="Castinel A."/>
            <person name="Lluch J."/>
            <person name="Gil L."/>
            <person name="Kuchtly C."/>
            <person name="Lopez Roques C."/>
            <person name="Donnadieu C."/>
            <person name="Parrinello H."/>
            <person name="Journot L."/>
            <person name="Du K."/>
            <person name="Schartl M."/>
            <person name="Retaux S."/>
            <person name="Guiguen Y."/>
        </authorList>
    </citation>
    <scope>NUCLEOTIDE SEQUENCE [LARGE SCALE GENOMIC DNA]</scope>
    <source>
        <strain evidence="9">Pach_M1</strain>
        <tissue evidence="9">Testis</tissue>
    </source>
</reference>
<proteinExistence type="predicted"/>
<dbReference type="Pfam" id="PF26037">
    <property type="entry name" value="zf-RING_DCST1_C"/>
    <property type="match status" value="1"/>
</dbReference>
<dbReference type="Pfam" id="PF07782">
    <property type="entry name" value="DC_STAMP"/>
    <property type="match status" value="1"/>
</dbReference>
<dbReference type="PANTHER" id="PTHR21041:SF6">
    <property type="entry name" value="DC-STAMP DOMAIN-CONTAINING PROTEIN 2"/>
    <property type="match status" value="1"/>
</dbReference>
<dbReference type="Proteomes" id="UP000752171">
    <property type="component" value="Unassembled WGS sequence"/>
</dbReference>
<accession>A0A8B9KQV8</accession>
<evidence type="ECO:0000256" key="5">
    <source>
        <dbReference type="SAM" id="MobiDB-lite"/>
    </source>
</evidence>
<feature type="domain" description="Dendritic cell-specific transmembrane protein-like" evidence="7">
    <location>
        <begin position="374"/>
        <end position="564"/>
    </location>
</feature>
<evidence type="ECO:0000313" key="11">
    <source>
        <dbReference type="Proteomes" id="UP000694621"/>
    </source>
</evidence>
<dbReference type="EMBL" id="JAICCE010000006">
    <property type="protein sequence ID" value="KAG9276648.1"/>
    <property type="molecule type" value="Genomic_DNA"/>
</dbReference>
<feature type="transmembrane region" description="Helical" evidence="6">
    <location>
        <begin position="113"/>
        <end position="130"/>
    </location>
</feature>
<keyword evidence="2 6" id="KW-0812">Transmembrane</keyword>
<evidence type="ECO:0000256" key="1">
    <source>
        <dbReference type="ARBA" id="ARBA00004141"/>
    </source>
</evidence>
<feature type="region of interest" description="Disordered" evidence="5">
    <location>
        <begin position="716"/>
        <end position="748"/>
    </location>
</feature>
<evidence type="ECO:0000256" key="6">
    <source>
        <dbReference type="SAM" id="Phobius"/>
    </source>
</evidence>
<evidence type="ECO:0000256" key="4">
    <source>
        <dbReference type="ARBA" id="ARBA00023136"/>
    </source>
</evidence>
<comment type="subcellular location">
    <subcellularLocation>
        <location evidence="1">Membrane</location>
        <topology evidence="1">Multi-pass membrane protein</topology>
    </subcellularLocation>
</comment>
<reference evidence="10" key="2">
    <citation type="submission" date="2025-05" db="UniProtKB">
        <authorList>
            <consortium name="Ensembl"/>
        </authorList>
    </citation>
    <scope>IDENTIFICATION</scope>
</reference>
<feature type="transmembrane region" description="Helical" evidence="6">
    <location>
        <begin position="339"/>
        <end position="359"/>
    </location>
</feature>
<evidence type="ECO:0000259" key="8">
    <source>
        <dbReference type="Pfam" id="PF26037"/>
    </source>
</evidence>
<evidence type="ECO:0000259" key="7">
    <source>
        <dbReference type="Pfam" id="PF07782"/>
    </source>
</evidence>
<dbReference type="GO" id="GO:0016020">
    <property type="term" value="C:membrane"/>
    <property type="evidence" value="ECO:0007669"/>
    <property type="project" value="UniProtKB-SubCell"/>
</dbReference>
<feature type="transmembrane region" description="Helical" evidence="6">
    <location>
        <begin position="72"/>
        <end position="93"/>
    </location>
</feature>
<dbReference type="Proteomes" id="UP000694621">
    <property type="component" value="Unplaced"/>
</dbReference>